<dbReference type="AlphaFoldDB" id="A0A521DJX6"/>
<evidence type="ECO:0000259" key="2">
    <source>
        <dbReference type="PROSITE" id="PS50930"/>
    </source>
</evidence>
<feature type="transmembrane region" description="Helical" evidence="1">
    <location>
        <begin position="12"/>
        <end position="37"/>
    </location>
</feature>
<dbReference type="OrthoDB" id="1118393at2"/>
<dbReference type="GO" id="GO:0000156">
    <property type="term" value="F:phosphorelay response regulator activity"/>
    <property type="evidence" value="ECO:0007669"/>
    <property type="project" value="InterPro"/>
</dbReference>
<feature type="domain" description="HTH LytTR-type" evidence="2">
    <location>
        <begin position="192"/>
        <end position="293"/>
    </location>
</feature>
<feature type="transmembrane region" description="Helical" evidence="1">
    <location>
        <begin position="130"/>
        <end position="150"/>
    </location>
</feature>
<dbReference type="Proteomes" id="UP000317593">
    <property type="component" value="Unassembled WGS sequence"/>
</dbReference>
<dbReference type="PANTHER" id="PTHR37299">
    <property type="entry name" value="TRANSCRIPTIONAL REGULATOR-RELATED"/>
    <property type="match status" value="1"/>
</dbReference>
<dbReference type="InterPro" id="IPR046947">
    <property type="entry name" value="LytR-like"/>
</dbReference>
<evidence type="ECO:0000313" key="4">
    <source>
        <dbReference type="Proteomes" id="UP000317593"/>
    </source>
</evidence>
<evidence type="ECO:0000256" key="1">
    <source>
        <dbReference type="SAM" id="Phobius"/>
    </source>
</evidence>
<keyword evidence="1" id="KW-1133">Transmembrane helix</keyword>
<accession>A0A521DJX6</accession>
<reference evidence="3 4" key="1">
    <citation type="submission" date="2017-05" db="EMBL/GenBank/DDBJ databases">
        <authorList>
            <person name="Varghese N."/>
            <person name="Submissions S."/>
        </authorList>
    </citation>
    <scope>NUCLEOTIDE SEQUENCE [LARGE SCALE GENOMIC DNA]</scope>
    <source>
        <strain evidence="3 4">DSM 21194</strain>
    </source>
</reference>
<dbReference type="InterPro" id="IPR007492">
    <property type="entry name" value="LytTR_DNA-bd_dom"/>
</dbReference>
<gene>
    <name evidence="3" type="ORF">SAMN06265218_110143</name>
</gene>
<sequence>MRLRLNYPYPFYYNTIARIVKIAAALAVIIPLFMLLFTPFNINYEEHRFAYPLIVLLFGIVDSLVFLGVMTLSLKFFPTFANEDQWTLLRELSIWAIILLLIGISNFLLRQFMYINPFNLSFGYLLEEIIHSYLFGLLAVSLLTLFNFAYQVISKTQKTADWNMMVQQINDSLEPPRAVPVTLRAPSENEEISFNLANFIFARVDGNYVEIYLREENGETTKHIKRNTLKNVEKQLQPYDNIQRIHRSYLVNCDYITGVEGNAQGYQLTIDGYDGLLSVSRSYISKFDAVMNNK</sequence>
<dbReference type="Pfam" id="PF04397">
    <property type="entry name" value="LytTR"/>
    <property type="match status" value="1"/>
</dbReference>
<dbReference type="PROSITE" id="PS50930">
    <property type="entry name" value="HTH_LYTTR"/>
    <property type="match status" value="1"/>
</dbReference>
<evidence type="ECO:0000313" key="3">
    <source>
        <dbReference type="EMBL" id="SMO72033.1"/>
    </source>
</evidence>
<dbReference type="Gene3D" id="2.40.50.1020">
    <property type="entry name" value="LytTr DNA-binding domain"/>
    <property type="match status" value="1"/>
</dbReference>
<feature type="transmembrane region" description="Helical" evidence="1">
    <location>
        <begin position="49"/>
        <end position="72"/>
    </location>
</feature>
<proteinExistence type="predicted"/>
<dbReference type="GO" id="GO:0003677">
    <property type="term" value="F:DNA binding"/>
    <property type="evidence" value="ECO:0007669"/>
    <property type="project" value="InterPro"/>
</dbReference>
<dbReference type="RefSeq" id="WP_142714908.1">
    <property type="nucleotide sequence ID" value="NZ_FXTH01000010.1"/>
</dbReference>
<keyword evidence="1" id="KW-0472">Membrane</keyword>
<keyword evidence="4" id="KW-1185">Reference proteome</keyword>
<dbReference type="EMBL" id="FXTH01000010">
    <property type="protein sequence ID" value="SMO72033.1"/>
    <property type="molecule type" value="Genomic_DNA"/>
</dbReference>
<keyword evidence="1" id="KW-0812">Transmembrane</keyword>
<protein>
    <submittedName>
        <fullName evidence="3">Transcriptional regulator, LytTR family</fullName>
    </submittedName>
</protein>
<feature type="transmembrane region" description="Helical" evidence="1">
    <location>
        <begin position="92"/>
        <end position="109"/>
    </location>
</feature>
<dbReference type="SMART" id="SM00850">
    <property type="entry name" value="LytTR"/>
    <property type="match status" value="1"/>
</dbReference>
<name>A0A521DJX6_9BACT</name>
<dbReference type="PANTHER" id="PTHR37299:SF1">
    <property type="entry name" value="STAGE 0 SPORULATION PROTEIN A HOMOLOG"/>
    <property type="match status" value="1"/>
</dbReference>
<organism evidence="3 4">
    <name type="scientific">Fodinibius sediminis</name>
    <dbReference type="NCBI Taxonomy" id="1214077"/>
    <lineage>
        <taxon>Bacteria</taxon>
        <taxon>Pseudomonadati</taxon>
        <taxon>Balneolota</taxon>
        <taxon>Balneolia</taxon>
        <taxon>Balneolales</taxon>
        <taxon>Balneolaceae</taxon>
        <taxon>Fodinibius</taxon>
    </lineage>
</organism>